<dbReference type="Proteomes" id="UP001472866">
    <property type="component" value="Chromosome 02"/>
</dbReference>
<evidence type="ECO:0000313" key="4">
    <source>
        <dbReference type="EMBL" id="WZN59824.1"/>
    </source>
</evidence>
<accession>A0AAX4P246</accession>
<dbReference type="Pfam" id="PF25203">
    <property type="entry name" value="PB_DAAF9"/>
    <property type="match status" value="1"/>
</dbReference>
<gene>
    <name evidence="4" type="ORF">HKI87_02g13520</name>
</gene>
<evidence type="ECO:0000259" key="3">
    <source>
        <dbReference type="Pfam" id="PF25204"/>
    </source>
</evidence>
<dbReference type="InterPro" id="IPR057478">
    <property type="entry name" value="DAAF9_2"/>
</dbReference>
<organism evidence="4 5">
    <name type="scientific">Chloropicon roscoffensis</name>
    <dbReference type="NCBI Taxonomy" id="1461544"/>
    <lineage>
        <taxon>Eukaryota</taxon>
        <taxon>Viridiplantae</taxon>
        <taxon>Chlorophyta</taxon>
        <taxon>Chloropicophyceae</taxon>
        <taxon>Chloropicales</taxon>
        <taxon>Chloropicaceae</taxon>
        <taxon>Chloropicon</taxon>
    </lineage>
</organism>
<dbReference type="Pfam" id="PF23281">
    <property type="entry name" value="DAAF9_N"/>
    <property type="match status" value="1"/>
</dbReference>
<dbReference type="InterPro" id="IPR040342">
    <property type="entry name" value="DNAAF9"/>
</dbReference>
<protein>
    <recommendedName>
        <fullName evidence="6">Cilia- and flagella-associated protein 61 N-terminal domain-containing protein</fullName>
    </recommendedName>
</protein>
<feature type="domain" description="DAAF9 N-terminal" evidence="1">
    <location>
        <begin position="5"/>
        <end position="192"/>
    </location>
</feature>
<feature type="domain" description="DAAF9" evidence="3">
    <location>
        <begin position="718"/>
        <end position="865"/>
    </location>
</feature>
<dbReference type="EMBL" id="CP151502">
    <property type="protein sequence ID" value="WZN59824.1"/>
    <property type="molecule type" value="Genomic_DNA"/>
</dbReference>
<dbReference type="InterPro" id="IPR056498">
    <property type="entry name" value="DAAF9_N"/>
</dbReference>
<dbReference type="AlphaFoldDB" id="A0AAX4P246"/>
<dbReference type="Pfam" id="PF25204">
    <property type="entry name" value="DAAF9_2"/>
    <property type="match status" value="1"/>
</dbReference>
<proteinExistence type="predicted"/>
<dbReference type="InterPro" id="IPR058844">
    <property type="entry name" value="PB_DAAF9"/>
</dbReference>
<feature type="domain" description="DAAF9 pita-bread-like" evidence="2">
    <location>
        <begin position="199"/>
        <end position="466"/>
    </location>
</feature>
<evidence type="ECO:0000259" key="1">
    <source>
        <dbReference type="Pfam" id="PF23281"/>
    </source>
</evidence>
<evidence type="ECO:0008006" key="6">
    <source>
        <dbReference type="Google" id="ProtNLM"/>
    </source>
</evidence>
<reference evidence="4 5" key="1">
    <citation type="submission" date="2024-03" db="EMBL/GenBank/DDBJ databases">
        <title>Complete genome sequence of the green alga Chloropicon roscoffensis RCC1871.</title>
        <authorList>
            <person name="Lemieux C."/>
            <person name="Pombert J.-F."/>
            <person name="Otis C."/>
            <person name="Turmel M."/>
        </authorList>
    </citation>
    <scope>NUCLEOTIDE SEQUENCE [LARGE SCALE GENOMIC DNA]</scope>
    <source>
        <strain evidence="4 5">RCC1871</strain>
    </source>
</reference>
<evidence type="ECO:0000259" key="2">
    <source>
        <dbReference type="Pfam" id="PF25203"/>
    </source>
</evidence>
<evidence type="ECO:0000313" key="5">
    <source>
        <dbReference type="Proteomes" id="UP001472866"/>
    </source>
</evidence>
<sequence>MTQETMTKMGRSSRRGALHRLRVLQGIVESSKVDGLVLVAGIDGNFDKATAEVLAYLLQGKSGHELYETSLLDSNLEDVVFVLTPKTFKCFCPTRAHDGIVDLLACGIENSQIFKPSEEEEQDTDLLEEFKIGSFVQMVSGLRTVGLPCEDVKVVEAWPLIQSYGIEGVGKSGFFTMNFKTRSLFKEIHAVYPELDGQAFDLLVRQSLPMFMRHARELLSLVDRKSLGGLEELEEEDLLEPFADYYSCRDIREEEAREAALFCPRLLAGQHTNSFGKTSLKAEESKPLFPGPQQESPIHFILELADPKTALACSRTYFLSGGRLREGGLYPSDEDLYEVDDFDEIKSRWSPADVLYLYRTYTCLVDAGAAAMEFFSTSGASASFKEVEASARRAFASALDSRKLEPLDPTNLKFDLEEVDLAGNVFPATRGSKRLKRFKVFLGGLRTRDGGALLGSLAYGETFLDCSPAPKGFEVLSSAVPVVLTWPTLQAESIIQTFMSRMLTKISEESMVSSSENSRNEITGSLGKLVIDGSEEVTMLVSSAYQPSVKGEIFAFERGFVFYSPNALPIIVNLEKDVKSFTRYVVDQKNIMTTAILLFELEDASLTGFDSGSGNDTIGLALSTMEPSGCRYFNQKVWPLWMEILSSLPGGIRVATESGFPQELRDSHGYAASVRTKRLPDLMLSDEGCEDLTSHLDTNVRGVQLVRPQVAGENSTPIVVLVGIPGSGHENLAGLLVKNARQGYEWSVVQQDLSTLLDAKEDSRCLRLEDAIENATSHESAGGERRGLLLPCIGYCDVPCFLELLSRTRQLRSGSCHVHSVVACIHTETLVRDGRSLYFEGVFEQLTQDHVKAVVIFGDEARTPALRRILKARLPGAKVVHSRDFSSDALIEPMVELPVASGQPHPSRGVLPDRHEMVFARTTCSILEDEGGLVGVFQRELDRSKEALLERPALMDEAYGARGRRVLLWAKAVYTCPREKRPVEISIVGGRARVVRGESERVCRAAPAPQVEWIFVGENVTEEYVRGLMGKCVQAPQDLRKLRNPVDLKACEKEIIKKEHVLDPLPDGYRFTGSSFVDCFGDHNELHPEFEKHAKLFLEKEWEETRKHNEEIERYNNNLEGLKMLDVNVVGR</sequence>
<name>A0AAX4P246_9CHLO</name>
<dbReference type="PANTHER" id="PTHR33664:SF1">
    <property type="entry name" value="DYNEIN AXONEMAL ASSEMBLY FACTOR 9"/>
    <property type="match status" value="1"/>
</dbReference>
<keyword evidence="5" id="KW-1185">Reference proteome</keyword>
<dbReference type="PANTHER" id="PTHR33664">
    <property type="entry name" value="RCG26366"/>
    <property type="match status" value="1"/>
</dbReference>